<dbReference type="Gene3D" id="1.10.630.10">
    <property type="entry name" value="Cytochrome P450"/>
    <property type="match status" value="1"/>
</dbReference>
<gene>
    <name evidence="1" type="ORF">ACFFR3_08805</name>
</gene>
<dbReference type="InterPro" id="IPR036396">
    <property type="entry name" value="Cyt_P450_sf"/>
</dbReference>
<dbReference type="RefSeq" id="WP_345407702.1">
    <property type="nucleotide sequence ID" value="NZ_BAAAXS010000001.1"/>
</dbReference>
<evidence type="ECO:0008006" key="3">
    <source>
        <dbReference type="Google" id="ProtNLM"/>
    </source>
</evidence>
<evidence type="ECO:0000313" key="1">
    <source>
        <dbReference type="EMBL" id="MFB9469605.1"/>
    </source>
</evidence>
<evidence type="ECO:0000313" key="2">
    <source>
        <dbReference type="Proteomes" id="UP001589568"/>
    </source>
</evidence>
<dbReference type="Proteomes" id="UP001589568">
    <property type="component" value="Unassembled WGS sequence"/>
</dbReference>
<dbReference type="EMBL" id="JBHMCF010000008">
    <property type="protein sequence ID" value="MFB9469605.1"/>
    <property type="molecule type" value="Genomic_DNA"/>
</dbReference>
<comment type="caution">
    <text evidence="1">The sequence shown here is derived from an EMBL/GenBank/DDBJ whole genome shotgun (WGS) entry which is preliminary data.</text>
</comment>
<sequence>MPGDHVALTELAIILATLTCRWRLVPAPGTDTRTKIGITLHPRRLLMRVEPR</sequence>
<name>A0ABV5NH28_9ACTN</name>
<protein>
    <recommendedName>
        <fullName evidence="3">Cytochrome P450</fullName>
    </recommendedName>
</protein>
<accession>A0ABV5NH28</accession>
<proteinExistence type="predicted"/>
<reference evidence="1 2" key="1">
    <citation type="submission" date="2024-09" db="EMBL/GenBank/DDBJ databases">
        <authorList>
            <person name="Sun Q."/>
            <person name="Mori K."/>
        </authorList>
    </citation>
    <scope>NUCLEOTIDE SEQUENCE [LARGE SCALE GENOMIC DNA]</scope>
    <source>
        <strain evidence="1 2">JCM 3324</strain>
    </source>
</reference>
<dbReference type="SUPFAM" id="SSF48264">
    <property type="entry name" value="Cytochrome P450"/>
    <property type="match status" value="1"/>
</dbReference>
<keyword evidence="2" id="KW-1185">Reference proteome</keyword>
<organism evidence="1 2">
    <name type="scientific">Nonomuraea salmonea</name>
    <dbReference type="NCBI Taxonomy" id="46181"/>
    <lineage>
        <taxon>Bacteria</taxon>
        <taxon>Bacillati</taxon>
        <taxon>Actinomycetota</taxon>
        <taxon>Actinomycetes</taxon>
        <taxon>Streptosporangiales</taxon>
        <taxon>Streptosporangiaceae</taxon>
        <taxon>Nonomuraea</taxon>
    </lineage>
</organism>